<proteinExistence type="predicted"/>
<dbReference type="SUPFAM" id="SSF53474">
    <property type="entry name" value="alpha/beta-Hydrolases"/>
    <property type="match status" value="1"/>
</dbReference>
<dbReference type="OrthoDB" id="3366509at2"/>
<dbReference type="Pfam" id="PF12697">
    <property type="entry name" value="Abhydrolase_6"/>
    <property type="match status" value="1"/>
</dbReference>
<evidence type="ECO:0000313" key="2">
    <source>
        <dbReference type="EMBL" id="TVT42730.1"/>
    </source>
</evidence>
<evidence type="ECO:0000259" key="1">
    <source>
        <dbReference type="Pfam" id="PF12697"/>
    </source>
</evidence>
<reference evidence="2 3" key="1">
    <citation type="submission" date="2019-07" db="EMBL/GenBank/DDBJ databases">
        <title>Hymenobacter sp. straun FUR1 Genome sequencing and assembly.</title>
        <authorList>
            <person name="Chhetri G."/>
        </authorList>
    </citation>
    <scope>NUCLEOTIDE SEQUENCE [LARGE SCALE GENOMIC DNA]</scope>
    <source>
        <strain evidence="2 3">Fur1</strain>
    </source>
</reference>
<sequence length="220" mass="24574">MKRLLLLPGYLEDGTIFDTLRPLLPPAMVEVIELEPALAQWKPRGPVSAVTLARYLAERHGIGPADVVIGHSMGGWIAAHIKVETGATAVLLSSFTDQHKVVAASRNPVLLRLYAYLGLGRNRWLRERAKRQYKFEESRTLYAQLADGLVRIPRRYVHRQLQVLFAPVPPLGVSPELRVHALADNVVLPPDEPFLEIPGDHFAHYYYPEVVAAAIKPLLS</sequence>
<dbReference type="Proteomes" id="UP000317624">
    <property type="component" value="Unassembled WGS sequence"/>
</dbReference>
<dbReference type="Gene3D" id="3.40.50.1820">
    <property type="entry name" value="alpha/beta hydrolase"/>
    <property type="match status" value="1"/>
</dbReference>
<accession>A0A558C1P7</accession>
<dbReference type="GO" id="GO:0016787">
    <property type="term" value="F:hydrolase activity"/>
    <property type="evidence" value="ECO:0007669"/>
    <property type="project" value="UniProtKB-KW"/>
</dbReference>
<protein>
    <submittedName>
        <fullName evidence="2">Alpha/beta hydrolase</fullName>
    </submittedName>
</protein>
<gene>
    <name evidence="2" type="ORF">FNT36_01150</name>
</gene>
<feature type="domain" description="AB hydrolase-1" evidence="1">
    <location>
        <begin position="5"/>
        <end position="213"/>
    </location>
</feature>
<evidence type="ECO:0000313" key="3">
    <source>
        <dbReference type="Proteomes" id="UP000317624"/>
    </source>
</evidence>
<dbReference type="EMBL" id="VMRJ01000001">
    <property type="protein sequence ID" value="TVT42730.1"/>
    <property type="molecule type" value="Genomic_DNA"/>
</dbReference>
<dbReference type="AlphaFoldDB" id="A0A558C1P7"/>
<dbReference type="InterPro" id="IPR000073">
    <property type="entry name" value="AB_hydrolase_1"/>
</dbReference>
<keyword evidence="3" id="KW-1185">Reference proteome</keyword>
<dbReference type="InterPro" id="IPR029058">
    <property type="entry name" value="AB_hydrolase_fold"/>
</dbReference>
<name>A0A558C1P7_9BACT</name>
<comment type="caution">
    <text evidence="2">The sequence shown here is derived from an EMBL/GenBank/DDBJ whole genome shotgun (WGS) entry which is preliminary data.</text>
</comment>
<keyword evidence="2" id="KW-0378">Hydrolase</keyword>
<organism evidence="2 3">
    <name type="scientific">Hymenobacter setariae</name>
    <dbReference type="NCBI Taxonomy" id="2594794"/>
    <lineage>
        <taxon>Bacteria</taxon>
        <taxon>Pseudomonadati</taxon>
        <taxon>Bacteroidota</taxon>
        <taxon>Cytophagia</taxon>
        <taxon>Cytophagales</taxon>
        <taxon>Hymenobacteraceae</taxon>
        <taxon>Hymenobacter</taxon>
    </lineage>
</organism>
<dbReference type="RefSeq" id="WP_144843147.1">
    <property type="nucleotide sequence ID" value="NZ_VMRJ01000001.1"/>
</dbReference>